<dbReference type="STRING" id="231916.A0A409VK67"/>
<reference evidence="7 8" key="1">
    <citation type="journal article" date="2018" name="Evol. Lett.">
        <title>Horizontal gene cluster transfer increased hallucinogenic mushroom diversity.</title>
        <authorList>
            <person name="Reynolds H.T."/>
            <person name="Vijayakumar V."/>
            <person name="Gluck-Thaler E."/>
            <person name="Korotkin H.B."/>
            <person name="Matheny P.B."/>
            <person name="Slot J.C."/>
        </authorList>
    </citation>
    <scope>NUCLEOTIDE SEQUENCE [LARGE SCALE GENOMIC DNA]</scope>
    <source>
        <strain evidence="7 8">SRW20</strain>
    </source>
</reference>
<keyword evidence="8" id="KW-1185">Reference proteome</keyword>
<dbReference type="Proteomes" id="UP000284706">
    <property type="component" value="Unassembled WGS sequence"/>
</dbReference>
<dbReference type="Gene3D" id="1.10.287.410">
    <property type="match status" value="2"/>
</dbReference>
<keyword evidence="2 6" id="KW-0121">Carboxypeptidase</keyword>
<dbReference type="PROSITE" id="PS00560">
    <property type="entry name" value="CARBOXYPEPT_SER_HIS"/>
    <property type="match status" value="1"/>
</dbReference>
<dbReference type="OrthoDB" id="443318at2759"/>
<dbReference type="PROSITE" id="PS00131">
    <property type="entry name" value="CARBOXYPEPT_SER_SER"/>
    <property type="match status" value="1"/>
</dbReference>
<evidence type="ECO:0000256" key="2">
    <source>
        <dbReference type="ARBA" id="ARBA00022645"/>
    </source>
</evidence>
<dbReference type="Pfam" id="PF00450">
    <property type="entry name" value="Peptidase_S10"/>
    <property type="match status" value="2"/>
</dbReference>
<dbReference type="InterPro" id="IPR018202">
    <property type="entry name" value="Ser_caboxypep_ser_AS"/>
</dbReference>
<dbReference type="InterPro" id="IPR029058">
    <property type="entry name" value="AB_hydrolase_fold"/>
</dbReference>
<comment type="similarity">
    <text evidence="1 6">Belongs to the peptidase S10 family.</text>
</comment>
<keyword evidence="4 6" id="KW-0378">Hydrolase</keyword>
<name>A0A409VK67_9AGAR</name>
<dbReference type="PANTHER" id="PTHR11802:SF64">
    <property type="entry name" value="CARBOXYPEPTIDASE"/>
    <property type="match status" value="1"/>
</dbReference>
<dbReference type="InterPro" id="IPR001563">
    <property type="entry name" value="Peptidase_S10"/>
</dbReference>
<evidence type="ECO:0000256" key="5">
    <source>
        <dbReference type="ARBA" id="ARBA00023180"/>
    </source>
</evidence>
<evidence type="ECO:0000256" key="3">
    <source>
        <dbReference type="ARBA" id="ARBA00022670"/>
    </source>
</evidence>
<dbReference type="EMBL" id="NHYE01005625">
    <property type="protein sequence ID" value="PPQ66664.1"/>
    <property type="molecule type" value="Genomic_DNA"/>
</dbReference>
<dbReference type="Gene3D" id="3.40.50.1820">
    <property type="entry name" value="alpha/beta hydrolase"/>
    <property type="match status" value="2"/>
</dbReference>
<dbReference type="GO" id="GO:0006508">
    <property type="term" value="P:proteolysis"/>
    <property type="evidence" value="ECO:0007669"/>
    <property type="project" value="UniProtKB-KW"/>
</dbReference>
<keyword evidence="5" id="KW-0325">Glycoprotein</keyword>
<dbReference type="PANTHER" id="PTHR11802">
    <property type="entry name" value="SERINE PROTEASE FAMILY S10 SERINE CARBOXYPEPTIDASE"/>
    <property type="match status" value="1"/>
</dbReference>
<gene>
    <name evidence="7" type="ORF">CVT26_009418</name>
</gene>
<dbReference type="SUPFAM" id="SSF53474">
    <property type="entry name" value="alpha/beta-Hydrolases"/>
    <property type="match status" value="2"/>
</dbReference>
<feature type="chain" id="PRO_5018818994" description="Carboxypeptidase" evidence="6">
    <location>
        <begin position="26"/>
        <end position="958"/>
    </location>
</feature>
<evidence type="ECO:0000313" key="7">
    <source>
        <dbReference type="EMBL" id="PPQ66664.1"/>
    </source>
</evidence>
<dbReference type="InParanoid" id="A0A409VK67"/>
<feature type="signal peptide" evidence="6">
    <location>
        <begin position="1"/>
        <end position="25"/>
    </location>
</feature>
<evidence type="ECO:0000256" key="6">
    <source>
        <dbReference type="RuleBase" id="RU361156"/>
    </source>
</evidence>
<organism evidence="7 8">
    <name type="scientific">Gymnopilus dilepis</name>
    <dbReference type="NCBI Taxonomy" id="231916"/>
    <lineage>
        <taxon>Eukaryota</taxon>
        <taxon>Fungi</taxon>
        <taxon>Dikarya</taxon>
        <taxon>Basidiomycota</taxon>
        <taxon>Agaricomycotina</taxon>
        <taxon>Agaricomycetes</taxon>
        <taxon>Agaricomycetidae</taxon>
        <taxon>Agaricales</taxon>
        <taxon>Agaricineae</taxon>
        <taxon>Hymenogastraceae</taxon>
        <taxon>Gymnopilus</taxon>
    </lineage>
</organism>
<evidence type="ECO:0000313" key="8">
    <source>
        <dbReference type="Proteomes" id="UP000284706"/>
    </source>
</evidence>
<dbReference type="EC" id="3.4.16.-" evidence="6"/>
<dbReference type="PRINTS" id="PR00724">
    <property type="entry name" value="CRBOXYPTASEC"/>
</dbReference>
<dbReference type="InterPro" id="IPR033124">
    <property type="entry name" value="Ser_caboxypep_his_AS"/>
</dbReference>
<dbReference type="GO" id="GO:0004185">
    <property type="term" value="F:serine-type carboxypeptidase activity"/>
    <property type="evidence" value="ECO:0007669"/>
    <property type="project" value="UniProtKB-UniRule"/>
</dbReference>
<keyword evidence="6" id="KW-0732">Signal</keyword>
<protein>
    <recommendedName>
        <fullName evidence="6">Carboxypeptidase</fullName>
        <ecNumber evidence="6">3.4.16.-</ecNumber>
    </recommendedName>
</protein>
<keyword evidence="3 6" id="KW-0645">Protease</keyword>
<proteinExistence type="inferred from homology"/>
<evidence type="ECO:0000256" key="1">
    <source>
        <dbReference type="ARBA" id="ARBA00009431"/>
    </source>
</evidence>
<dbReference type="AlphaFoldDB" id="A0A409VK67"/>
<sequence length="958" mass="104166">MTRSLFTFIRPLLALTVLGASIIHATPVSQAAEAEPVFTHFTSKADPNVGLRFVSDSGVCETTPGVHQMSGYIDVSQPGANMSMAGFCACPLLNGGPGCSSMVGLFQENGPCQVNSDGATTVLNPFRFVGPYMSGSVILTAFYISWNNVSNMIYIDQPIGAGFSFGTDTVNSTQSAAPIVWQAFQVLFESQAFAQYQSREFILATESYGGHYGPEFVTFFDQQNTLINSGKLKGELVTVSALMINNGWYDPLIQNKAYLDFATNAPGYGPLQSASVLKKMNQSYFESGGCLEQEQACYAAGTGTNSNTICRNADDFCSENLFSPAVGNRDPDDLRQSSSASFPPEFYVKFLQSKTIMTKIGAGAKYQECPDAPFELFSKTGDDARTLLPQLGALVNSGLKVLIWAGDADINCNWLGGHASVLAMNWTGAAQLANTPFTNMTINGSPVAAVQNVDNFSFARVYAAGHEVWIVLAMGHILRPAAVLIASFGFLANLTFASPAFDVVQTTPALTRFSSTNNANVSLRFVSDSGVCESTPGVHQMSGYIDVGTNMSMWFWFFESRETPETAPFTLWLNGGPGCSSMIGLFQENGPCKVNADGATTVLNPFSWNNISNMIYIDQPIGTGFSFGTDTVNSTQSAAPFVWQAFQILFESKAFAKYQSREFIFATESYGGHYGPAFVTYFDQQNTLIKKGKLRGELVTVSALMINNGWYDPLIQNKAYLDFATDAPGYGQLQPDDVLQQMNESFFQAGGCKDQELACYAAGTGPESNTICGNADDFCIDNLFVPAVGDRDSDDLRQNSSASFPPEFYVKFLRQQTIMTQIGAEHRYSECPDAPFELFTRTGDDARTLLPQLGALANSKLKMLIWAGDADINCNWLGGHASVLAMKWYGAERLARTPFKNMTINGEAVAAIQNVDNFSFARVYQAGHEVPAFQPQAAFEIFKQIINKQQLHSVTVKK</sequence>
<evidence type="ECO:0000256" key="4">
    <source>
        <dbReference type="ARBA" id="ARBA00022801"/>
    </source>
</evidence>
<accession>A0A409VK67</accession>
<dbReference type="GO" id="GO:0000324">
    <property type="term" value="C:fungal-type vacuole"/>
    <property type="evidence" value="ECO:0007669"/>
    <property type="project" value="TreeGrafter"/>
</dbReference>
<comment type="caution">
    <text evidence="7">The sequence shown here is derived from an EMBL/GenBank/DDBJ whole genome shotgun (WGS) entry which is preliminary data.</text>
</comment>